<protein>
    <submittedName>
        <fullName evidence="1">Uncharacterized protein</fullName>
    </submittedName>
</protein>
<organism evidence="1 2">
    <name type="scientific">Cardiocondyla obscurior</name>
    <dbReference type="NCBI Taxonomy" id="286306"/>
    <lineage>
        <taxon>Eukaryota</taxon>
        <taxon>Metazoa</taxon>
        <taxon>Ecdysozoa</taxon>
        <taxon>Arthropoda</taxon>
        <taxon>Hexapoda</taxon>
        <taxon>Insecta</taxon>
        <taxon>Pterygota</taxon>
        <taxon>Neoptera</taxon>
        <taxon>Endopterygota</taxon>
        <taxon>Hymenoptera</taxon>
        <taxon>Apocrita</taxon>
        <taxon>Aculeata</taxon>
        <taxon>Formicoidea</taxon>
        <taxon>Formicidae</taxon>
        <taxon>Myrmicinae</taxon>
        <taxon>Cardiocondyla</taxon>
    </lineage>
</organism>
<keyword evidence="2" id="KW-1185">Reference proteome</keyword>
<reference evidence="1 2" key="1">
    <citation type="submission" date="2023-03" db="EMBL/GenBank/DDBJ databases">
        <title>High recombination rates correlate with genetic variation in Cardiocondyla obscurior ants.</title>
        <authorList>
            <person name="Errbii M."/>
        </authorList>
    </citation>
    <scope>NUCLEOTIDE SEQUENCE [LARGE SCALE GENOMIC DNA]</scope>
    <source>
        <strain evidence="1">Alpha-2009</strain>
        <tissue evidence="1">Whole body</tissue>
    </source>
</reference>
<evidence type="ECO:0000313" key="2">
    <source>
        <dbReference type="Proteomes" id="UP001430953"/>
    </source>
</evidence>
<name>A0AAW2H0R2_9HYME</name>
<gene>
    <name evidence="1" type="ORF">PUN28_000610</name>
</gene>
<comment type="caution">
    <text evidence="1">The sequence shown here is derived from an EMBL/GenBank/DDBJ whole genome shotgun (WGS) entry which is preliminary data.</text>
</comment>
<dbReference type="Proteomes" id="UP001430953">
    <property type="component" value="Unassembled WGS sequence"/>
</dbReference>
<sequence length="67" mass="7815">MPGSCVGWREFSTQTRVSRTKDLLEIAEKKWNSPVFSLRTHARALSLARTRMCTHMHAFPTTFWAYL</sequence>
<dbReference type="AlphaFoldDB" id="A0AAW2H0R2"/>
<dbReference type="EMBL" id="JADYXP020000001">
    <property type="protein sequence ID" value="KAL0132993.1"/>
    <property type="molecule type" value="Genomic_DNA"/>
</dbReference>
<evidence type="ECO:0000313" key="1">
    <source>
        <dbReference type="EMBL" id="KAL0132993.1"/>
    </source>
</evidence>
<accession>A0AAW2H0R2</accession>
<proteinExistence type="predicted"/>